<dbReference type="AlphaFoldDB" id="A0AAV7V8Q6"/>
<comment type="caution">
    <text evidence="1">The sequence shown here is derived from an EMBL/GenBank/DDBJ whole genome shotgun (WGS) entry which is preliminary data.</text>
</comment>
<sequence length="64" mass="7336">RRNPETTSALFKPYKATCCPYSFLLSPFVALFRFSLPPSFPHLSFARSKCLQQKNKPWPSKISA</sequence>
<evidence type="ECO:0000313" key="2">
    <source>
        <dbReference type="Proteomes" id="UP001066276"/>
    </source>
</evidence>
<organism evidence="1 2">
    <name type="scientific">Pleurodeles waltl</name>
    <name type="common">Iberian ribbed newt</name>
    <dbReference type="NCBI Taxonomy" id="8319"/>
    <lineage>
        <taxon>Eukaryota</taxon>
        <taxon>Metazoa</taxon>
        <taxon>Chordata</taxon>
        <taxon>Craniata</taxon>
        <taxon>Vertebrata</taxon>
        <taxon>Euteleostomi</taxon>
        <taxon>Amphibia</taxon>
        <taxon>Batrachia</taxon>
        <taxon>Caudata</taxon>
        <taxon>Salamandroidea</taxon>
        <taxon>Salamandridae</taxon>
        <taxon>Pleurodelinae</taxon>
        <taxon>Pleurodeles</taxon>
    </lineage>
</organism>
<gene>
    <name evidence="1" type="ORF">NDU88_000364</name>
</gene>
<protein>
    <submittedName>
        <fullName evidence="1">Uncharacterized protein</fullName>
    </submittedName>
</protein>
<keyword evidence="2" id="KW-1185">Reference proteome</keyword>
<reference evidence="1" key="1">
    <citation type="journal article" date="2022" name="bioRxiv">
        <title>Sequencing and chromosome-scale assembly of the giantPleurodeles waltlgenome.</title>
        <authorList>
            <person name="Brown T."/>
            <person name="Elewa A."/>
            <person name="Iarovenko S."/>
            <person name="Subramanian E."/>
            <person name="Araus A.J."/>
            <person name="Petzold A."/>
            <person name="Susuki M."/>
            <person name="Suzuki K.-i.T."/>
            <person name="Hayashi T."/>
            <person name="Toyoda A."/>
            <person name="Oliveira C."/>
            <person name="Osipova E."/>
            <person name="Leigh N.D."/>
            <person name="Simon A."/>
            <person name="Yun M.H."/>
        </authorList>
    </citation>
    <scope>NUCLEOTIDE SEQUENCE</scope>
    <source>
        <strain evidence="1">20211129_DDA</strain>
        <tissue evidence="1">Liver</tissue>
    </source>
</reference>
<feature type="non-terminal residue" evidence="1">
    <location>
        <position position="64"/>
    </location>
</feature>
<proteinExistence type="predicted"/>
<dbReference type="Proteomes" id="UP001066276">
    <property type="component" value="Chromosome 2_1"/>
</dbReference>
<feature type="non-terminal residue" evidence="1">
    <location>
        <position position="1"/>
    </location>
</feature>
<name>A0AAV7V8Q6_PLEWA</name>
<evidence type="ECO:0000313" key="1">
    <source>
        <dbReference type="EMBL" id="KAJ1196493.1"/>
    </source>
</evidence>
<accession>A0AAV7V8Q6</accession>
<dbReference type="EMBL" id="JANPWB010000003">
    <property type="protein sequence ID" value="KAJ1196493.1"/>
    <property type="molecule type" value="Genomic_DNA"/>
</dbReference>